<feature type="compositionally biased region" description="Pro residues" evidence="3">
    <location>
        <begin position="170"/>
        <end position="204"/>
    </location>
</feature>
<feature type="domain" description="SH3" evidence="4">
    <location>
        <begin position="78"/>
        <end position="139"/>
    </location>
</feature>
<dbReference type="InterPro" id="IPR036028">
    <property type="entry name" value="SH3-like_dom_sf"/>
</dbReference>
<evidence type="ECO:0000259" key="5">
    <source>
        <dbReference type="PROSITE" id="PS51910"/>
    </source>
</evidence>
<protein>
    <recommendedName>
        <fullName evidence="8">Chitinase</fullName>
    </recommendedName>
</protein>
<evidence type="ECO:0000256" key="3">
    <source>
        <dbReference type="SAM" id="MobiDB-lite"/>
    </source>
</evidence>
<evidence type="ECO:0008006" key="8">
    <source>
        <dbReference type="Google" id="ProtNLM"/>
    </source>
</evidence>
<dbReference type="PROSITE" id="PS50002">
    <property type="entry name" value="SH3"/>
    <property type="match status" value="1"/>
</dbReference>
<sequence>MSPVDSSALLQHLIAQTRSNVSFLIAQNQISPAAGQEILDKLPTDGPRIPDPVTTLANQTSNLHVSSREYTPTPPPASASVRAKALWGYNESGDDPQDLSFQAGDIIEIIQETNPDWWTGRHRGGEGLFPSNYVEKLPPSSSPARRPPPPPGSNARTVFSGYKPLATPAAPQPSYPQTYPAPPAGPPPSGYGPPPSGYYQSPPPPTVYGSYGPAPPAPGPIMVSASAPPAPAAEPKKSRFGGMGNTLATAAVGGLGFGAGSAIGSDVMVLLGHLPIFPPKRFSEDTWNIHLALVMLDYSYVLETPESSIPKFPYRVPVELSFSPSAPIPGPLHLLFLKMLAWLTFSAAFGLFLTLTGVLSTPIKEVPEHPNAIHSNATEVTPNVTPPAPHWVVYSDQPTSGITGPPPVSQIQGFNVFALSFVLVAGAFDKAAEWASLSSSQRATIKSQYNAAGIKLIVSLFGATDAPTTEGADPIQTANTMAAFVKNFNLDGADIDYEDFDAINKGDGSGEAWLVSFTQQLRAQLPEGQFIITHAPVAPWFSPGQFGGGAYLTVHEQVGNLIDWYNVQFYNQGSTEYTTCNGLLTKSSSTWPESSVFQIIANGVPVSKLVIGKPAGPNDASNGFMTTSLLASCLSTAKSQGWNTGVSTWEFPRGNSTWIQQVRASAFPE</sequence>
<comment type="caution">
    <text evidence="6">The sequence shown here is derived from an EMBL/GenBank/DDBJ whole genome shotgun (WGS) entry which is preliminary data.</text>
</comment>
<gene>
    <name evidence="6" type="ORF">D9757_001556</name>
</gene>
<evidence type="ECO:0000313" key="6">
    <source>
        <dbReference type="EMBL" id="KAF5392272.1"/>
    </source>
</evidence>
<evidence type="ECO:0000256" key="2">
    <source>
        <dbReference type="PROSITE-ProRule" id="PRU00192"/>
    </source>
</evidence>
<accession>A0A8H5MFP1</accession>
<reference evidence="6 7" key="1">
    <citation type="journal article" date="2020" name="ISME J.">
        <title>Uncovering the hidden diversity of litter-decomposition mechanisms in mushroom-forming fungi.</title>
        <authorList>
            <person name="Floudas D."/>
            <person name="Bentzer J."/>
            <person name="Ahren D."/>
            <person name="Johansson T."/>
            <person name="Persson P."/>
            <person name="Tunlid A."/>
        </authorList>
    </citation>
    <scope>NUCLEOTIDE SEQUENCE [LARGE SCALE GENOMIC DNA]</scope>
    <source>
        <strain evidence="6 7">CBS 406.79</strain>
    </source>
</reference>
<dbReference type="Gene3D" id="3.20.20.80">
    <property type="entry name" value="Glycosidases"/>
    <property type="match status" value="1"/>
</dbReference>
<dbReference type="PROSITE" id="PS51910">
    <property type="entry name" value="GH18_2"/>
    <property type="match status" value="1"/>
</dbReference>
<dbReference type="SMART" id="SM00326">
    <property type="entry name" value="SH3"/>
    <property type="match status" value="1"/>
</dbReference>
<feature type="region of interest" description="Disordered" evidence="3">
    <location>
        <begin position="129"/>
        <end position="204"/>
    </location>
</feature>
<proteinExistence type="predicted"/>
<dbReference type="InterPro" id="IPR001452">
    <property type="entry name" value="SH3_domain"/>
</dbReference>
<feature type="domain" description="GH18" evidence="5">
    <location>
        <begin position="389"/>
        <end position="669"/>
    </location>
</feature>
<evidence type="ECO:0000256" key="1">
    <source>
        <dbReference type="ARBA" id="ARBA00022443"/>
    </source>
</evidence>
<dbReference type="CDD" id="cd00598">
    <property type="entry name" value="GH18_chitinase-like"/>
    <property type="match status" value="1"/>
</dbReference>
<organism evidence="6 7">
    <name type="scientific">Collybiopsis confluens</name>
    <dbReference type="NCBI Taxonomy" id="2823264"/>
    <lineage>
        <taxon>Eukaryota</taxon>
        <taxon>Fungi</taxon>
        <taxon>Dikarya</taxon>
        <taxon>Basidiomycota</taxon>
        <taxon>Agaricomycotina</taxon>
        <taxon>Agaricomycetes</taxon>
        <taxon>Agaricomycetidae</taxon>
        <taxon>Agaricales</taxon>
        <taxon>Marasmiineae</taxon>
        <taxon>Omphalotaceae</taxon>
        <taxon>Collybiopsis</taxon>
    </lineage>
</organism>
<dbReference type="SUPFAM" id="SSF51445">
    <property type="entry name" value="(Trans)glycosidases"/>
    <property type="match status" value="1"/>
</dbReference>
<dbReference type="Pfam" id="PF14604">
    <property type="entry name" value="SH3_9"/>
    <property type="match status" value="1"/>
</dbReference>
<dbReference type="Proteomes" id="UP000518752">
    <property type="component" value="Unassembled WGS sequence"/>
</dbReference>
<keyword evidence="7" id="KW-1185">Reference proteome</keyword>
<evidence type="ECO:0000259" key="4">
    <source>
        <dbReference type="PROSITE" id="PS50002"/>
    </source>
</evidence>
<dbReference type="FunFam" id="2.30.30.40:FF:000072">
    <property type="entry name" value="Unconventional Myosin IB"/>
    <property type="match status" value="1"/>
</dbReference>
<dbReference type="Pfam" id="PF00704">
    <property type="entry name" value="Glyco_hydro_18"/>
    <property type="match status" value="1"/>
</dbReference>
<dbReference type="InterPro" id="IPR001223">
    <property type="entry name" value="Glyco_hydro18_cat"/>
</dbReference>
<dbReference type="AlphaFoldDB" id="A0A8H5MFP1"/>
<name>A0A8H5MFP1_9AGAR</name>
<dbReference type="GO" id="GO:0005975">
    <property type="term" value="P:carbohydrate metabolic process"/>
    <property type="evidence" value="ECO:0007669"/>
    <property type="project" value="InterPro"/>
</dbReference>
<keyword evidence="1 2" id="KW-0728">SH3 domain</keyword>
<dbReference type="EMBL" id="JAACJN010000006">
    <property type="protein sequence ID" value="KAF5392272.1"/>
    <property type="molecule type" value="Genomic_DNA"/>
</dbReference>
<dbReference type="OrthoDB" id="5983572at2759"/>
<dbReference type="PANTHER" id="PTHR45929:SF7">
    <property type="entry name" value="LAS SEVENTEEN-BINDING PROTEIN 1"/>
    <property type="match status" value="1"/>
</dbReference>
<dbReference type="Gene3D" id="2.30.30.40">
    <property type="entry name" value="SH3 Domains"/>
    <property type="match status" value="1"/>
</dbReference>
<dbReference type="PRINTS" id="PR00452">
    <property type="entry name" value="SH3DOMAIN"/>
</dbReference>
<dbReference type="PANTHER" id="PTHR45929">
    <property type="entry name" value="JAK PATHWAY SIGNAL TRANSDUCTION ADAPTOR MOLECULE"/>
    <property type="match status" value="1"/>
</dbReference>
<dbReference type="InterPro" id="IPR050670">
    <property type="entry name" value="STAM"/>
</dbReference>
<dbReference type="SUPFAM" id="SSF50044">
    <property type="entry name" value="SH3-domain"/>
    <property type="match status" value="1"/>
</dbReference>
<dbReference type="InterPro" id="IPR017853">
    <property type="entry name" value="GH"/>
</dbReference>
<evidence type="ECO:0000313" key="7">
    <source>
        <dbReference type="Proteomes" id="UP000518752"/>
    </source>
</evidence>